<evidence type="ECO:0000313" key="2">
    <source>
        <dbReference type="EMBL" id="MBJ7316315.1"/>
    </source>
</evidence>
<keyword evidence="4" id="KW-1185">Reference proteome</keyword>
<dbReference type="Pfam" id="PF08843">
    <property type="entry name" value="AbiEii"/>
    <property type="match status" value="1"/>
</dbReference>
<dbReference type="InterPro" id="IPR014942">
    <property type="entry name" value="AbiEii"/>
</dbReference>
<organism evidence="2 3">
    <name type="scientific">Idiomarina abyssalis</name>
    <dbReference type="NCBI Taxonomy" id="86102"/>
    <lineage>
        <taxon>Bacteria</taxon>
        <taxon>Pseudomonadati</taxon>
        <taxon>Pseudomonadota</taxon>
        <taxon>Gammaproteobacteria</taxon>
        <taxon>Alteromonadales</taxon>
        <taxon>Idiomarinaceae</taxon>
        <taxon>Idiomarina</taxon>
    </lineage>
</organism>
<sequence>MDRNSIYYRQVQLLMQVLPFVAAHDCFALKGGTAINLFVRDFPRLSVDIDLVFLPMMDRGEALQTITSHLEQIAKNLSAALQDVTVIRSFEVKKDALRLLVERDVGGRKVQIKIELSPVLRGTVYESTDLSVTEAVENEFGFVEISVVSFADLYAGKICAALDRQHPRDLFDVKLLLDNEGLTDDIRKALIVYMISHPRPISELLRPNFKDIAALYEGEFKSMADIDVPLVELMAAREEIVKCMHATFTDEERSFLLTFKSRKPDWSLLGIANIEQLPAVRWKLNNLEKMSEERHRIAYNKLKEALTRPLNLDSTACKFD</sequence>
<keyword evidence="2" id="KW-0808">Transferase</keyword>
<proteinExistence type="predicted"/>
<name>A0A8I1G9V7_9GAMM</name>
<evidence type="ECO:0000313" key="4">
    <source>
        <dbReference type="Proteomes" id="UP000655994"/>
    </source>
</evidence>
<gene>
    <name evidence="1" type="ORF">JHC10_04370</name>
    <name evidence="2" type="ORF">JHC11_10020</name>
</gene>
<dbReference type="Gene3D" id="3.10.450.620">
    <property type="entry name" value="JHP933, nucleotidyltransferase-like core domain"/>
    <property type="match status" value="1"/>
</dbReference>
<dbReference type="GO" id="GO:0016740">
    <property type="term" value="F:transferase activity"/>
    <property type="evidence" value="ECO:0007669"/>
    <property type="project" value="UniProtKB-KW"/>
</dbReference>
<dbReference type="AlphaFoldDB" id="A0A8I1G9V7"/>
<dbReference type="EMBL" id="JAEMOS010000011">
    <property type="protein sequence ID" value="MBJ7266176.1"/>
    <property type="molecule type" value="Genomic_DNA"/>
</dbReference>
<dbReference type="EMBL" id="JAEMOP010000009">
    <property type="protein sequence ID" value="MBJ7316315.1"/>
    <property type="molecule type" value="Genomic_DNA"/>
</dbReference>
<dbReference type="Proteomes" id="UP000655994">
    <property type="component" value="Unassembled WGS sequence"/>
</dbReference>
<protein>
    <submittedName>
        <fullName evidence="2">Nucleotidyl transferase AbiEii/AbiGii toxin family protein</fullName>
    </submittedName>
</protein>
<dbReference type="RefSeq" id="WP_199493963.1">
    <property type="nucleotide sequence ID" value="NZ_JAEMOO010000005.1"/>
</dbReference>
<evidence type="ECO:0000313" key="3">
    <source>
        <dbReference type="Proteomes" id="UP000621390"/>
    </source>
</evidence>
<evidence type="ECO:0000313" key="1">
    <source>
        <dbReference type="EMBL" id="MBJ7266176.1"/>
    </source>
</evidence>
<reference evidence="2 4" key="1">
    <citation type="submission" date="2020-09" db="EMBL/GenBank/DDBJ databases">
        <title>Draft Genomes of Bacterial Isolates from North Pond Shallow Sediments.</title>
        <authorList>
            <person name="Kiel Reese B."/>
            <person name="Mullis M."/>
            <person name="Weisend R.E."/>
        </authorList>
    </citation>
    <scope>NUCLEOTIDE SEQUENCE</scope>
    <source>
        <strain evidence="2">KJE-2</strain>
        <strain evidence="1 4">KJE-3</strain>
    </source>
</reference>
<accession>A0A8I1G9V7</accession>
<dbReference type="Proteomes" id="UP000621390">
    <property type="component" value="Unassembled WGS sequence"/>
</dbReference>
<comment type="caution">
    <text evidence="2">The sequence shown here is derived from an EMBL/GenBank/DDBJ whole genome shotgun (WGS) entry which is preliminary data.</text>
</comment>